<keyword evidence="4" id="KW-0813">Transport</keyword>
<keyword evidence="2 4" id="KW-1133">Transmembrane helix</keyword>
<sequence length="192" mass="20979">MNGMSGMDGSSSSSNSSSSSMSMGMVMTFQTDIHTALFSNAWTPQTAGTYAGTCIFLIALTVILRLIVAYKAYQERVWADRNAQRRFIVVNGKEPMSERLSRDPDAKQMTMVLSENGVEEKVLVVEKKHHVVAPWRFSVDPPRAALDTVIVGIGYLLMLAVMTFNVGYFMSVLGGTFLGSLLLGRYGGIPAH</sequence>
<proteinExistence type="inferred from homology"/>
<reference evidence="5 6" key="1">
    <citation type="submission" date="2020-07" db="EMBL/GenBank/DDBJ databases">
        <title>Trichoderma asperellum IC-1 whole genome shotgun sequence.</title>
        <authorList>
            <person name="Kanamasa S."/>
            <person name="Takahashi H."/>
        </authorList>
    </citation>
    <scope>NUCLEOTIDE SEQUENCE [LARGE SCALE GENOMIC DNA]</scope>
    <source>
        <strain evidence="5 6">IC-1</strain>
    </source>
</reference>
<evidence type="ECO:0000256" key="1">
    <source>
        <dbReference type="ARBA" id="ARBA00022692"/>
    </source>
</evidence>
<evidence type="ECO:0000313" key="6">
    <source>
        <dbReference type="Proteomes" id="UP000517252"/>
    </source>
</evidence>
<feature type="transmembrane region" description="Helical" evidence="4">
    <location>
        <begin position="144"/>
        <end position="162"/>
    </location>
</feature>
<comment type="similarity">
    <text evidence="4">Belongs to the copper transporter (Ctr) (TC 1.A.56) family. SLC31A subfamily.</text>
</comment>
<gene>
    <name evidence="5" type="ORF">TASIC1_0004014600</name>
</gene>
<dbReference type="Proteomes" id="UP000517252">
    <property type="component" value="Unassembled WGS sequence"/>
</dbReference>
<dbReference type="GO" id="GO:0005886">
    <property type="term" value="C:plasma membrane"/>
    <property type="evidence" value="ECO:0007669"/>
    <property type="project" value="TreeGrafter"/>
</dbReference>
<keyword evidence="1 4" id="KW-0812">Transmembrane</keyword>
<dbReference type="AlphaFoldDB" id="A0A6V8QR08"/>
<accession>A0A6V8QR08</accession>
<keyword evidence="4" id="KW-0186">Copper</keyword>
<evidence type="ECO:0000256" key="3">
    <source>
        <dbReference type="ARBA" id="ARBA00023136"/>
    </source>
</evidence>
<dbReference type="GO" id="GO:0005375">
    <property type="term" value="F:copper ion transmembrane transporter activity"/>
    <property type="evidence" value="ECO:0007669"/>
    <property type="project" value="UniProtKB-UniRule"/>
</dbReference>
<name>A0A6V8QR08_TRIAP</name>
<dbReference type="Pfam" id="PF04145">
    <property type="entry name" value="Ctr"/>
    <property type="match status" value="1"/>
</dbReference>
<dbReference type="PANTHER" id="PTHR12483">
    <property type="entry name" value="SOLUTE CARRIER FAMILY 31 COPPER TRANSPORTERS"/>
    <property type="match status" value="1"/>
</dbReference>
<organism evidence="5 6">
    <name type="scientific">Trichoderma asperellum</name>
    <name type="common">Filamentous fungus</name>
    <dbReference type="NCBI Taxonomy" id="101201"/>
    <lineage>
        <taxon>Eukaryota</taxon>
        <taxon>Fungi</taxon>
        <taxon>Dikarya</taxon>
        <taxon>Ascomycota</taxon>
        <taxon>Pezizomycotina</taxon>
        <taxon>Sordariomycetes</taxon>
        <taxon>Hypocreomycetidae</taxon>
        <taxon>Hypocreales</taxon>
        <taxon>Hypocreaceae</taxon>
        <taxon>Trichoderma</taxon>
    </lineage>
</organism>
<evidence type="ECO:0000313" key="5">
    <source>
        <dbReference type="EMBL" id="GFP54522.1"/>
    </source>
</evidence>
<dbReference type="OrthoDB" id="73901at2759"/>
<protein>
    <recommendedName>
        <fullName evidence="4">Copper transport protein</fullName>
    </recommendedName>
</protein>
<keyword evidence="3 4" id="KW-0472">Membrane</keyword>
<keyword evidence="4" id="KW-0406">Ion transport</keyword>
<comment type="caution">
    <text evidence="5">The sequence shown here is derived from an EMBL/GenBank/DDBJ whole genome shotgun (WGS) entry which is preliminary data.</text>
</comment>
<keyword evidence="4" id="KW-0187">Copper transport</keyword>
<feature type="transmembrane region" description="Helical" evidence="4">
    <location>
        <begin position="47"/>
        <end position="68"/>
    </location>
</feature>
<evidence type="ECO:0000256" key="2">
    <source>
        <dbReference type="ARBA" id="ARBA00022989"/>
    </source>
</evidence>
<dbReference type="InterPro" id="IPR007274">
    <property type="entry name" value="Cop_transporter"/>
</dbReference>
<dbReference type="EMBL" id="BLZH01000004">
    <property type="protein sequence ID" value="GFP54522.1"/>
    <property type="molecule type" value="Genomic_DNA"/>
</dbReference>
<evidence type="ECO:0000256" key="4">
    <source>
        <dbReference type="RuleBase" id="RU367022"/>
    </source>
</evidence>
<comment type="subcellular location">
    <subcellularLocation>
        <location evidence="4">Membrane</location>
        <topology evidence="4">Multi-pass membrane protein</topology>
    </subcellularLocation>
</comment>
<dbReference type="PANTHER" id="PTHR12483:SF120">
    <property type="entry name" value="HIGH-AFFINITY COPPER TRANSPORTER CTRA2"/>
    <property type="match status" value="1"/>
</dbReference>